<dbReference type="SUPFAM" id="SSF46689">
    <property type="entry name" value="Homeodomain-like"/>
    <property type="match status" value="1"/>
</dbReference>
<sequence>MSRFQKPGDVDAKQSSSGSHRDRKHYSSDELKYLSEGVRRFGHSWNTILWAYPFQQGRTNTDLAQKYRKLHQDSVLYPDLITQESAEQRVR</sequence>
<organism evidence="2 3">
    <name type="scientific">Silurus meridionalis</name>
    <name type="common">Southern catfish</name>
    <name type="synonym">Silurus soldatovi meridionalis</name>
    <dbReference type="NCBI Taxonomy" id="175797"/>
    <lineage>
        <taxon>Eukaryota</taxon>
        <taxon>Metazoa</taxon>
        <taxon>Chordata</taxon>
        <taxon>Craniata</taxon>
        <taxon>Vertebrata</taxon>
        <taxon>Euteleostomi</taxon>
        <taxon>Actinopterygii</taxon>
        <taxon>Neopterygii</taxon>
        <taxon>Teleostei</taxon>
        <taxon>Ostariophysi</taxon>
        <taxon>Siluriformes</taxon>
        <taxon>Siluridae</taxon>
        <taxon>Silurus</taxon>
    </lineage>
</organism>
<reference evidence="2" key="1">
    <citation type="submission" date="2020-08" db="EMBL/GenBank/DDBJ databases">
        <title>Chromosome-level assembly of Southern catfish (Silurus meridionalis) provides insights into visual adaptation to the nocturnal and benthic lifestyles.</title>
        <authorList>
            <person name="Zhang Y."/>
            <person name="Wang D."/>
            <person name="Peng Z."/>
        </authorList>
    </citation>
    <scope>NUCLEOTIDE SEQUENCE</scope>
    <source>
        <strain evidence="2">SWU-2019-XX</strain>
        <tissue evidence="2">Muscle</tissue>
    </source>
</reference>
<proteinExistence type="predicted"/>
<accession>A0A8T0B2F7</accession>
<evidence type="ECO:0000313" key="2">
    <source>
        <dbReference type="EMBL" id="KAF7699428.1"/>
    </source>
</evidence>
<dbReference type="GO" id="GO:0070197">
    <property type="term" value="P:meiotic attachment of telomere to nuclear envelope"/>
    <property type="evidence" value="ECO:0007669"/>
    <property type="project" value="InterPro"/>
</dbReference>
<feature type="region of interest" description="Disordered" evidence="1">
    <location>
        <begin position="1"/>
        <end position="29"/>
    </location>
</feature>
<comment type="caution">
    <text evidence="2">The sequence shown here is derived from an EMBL/GenBank/DDBJ whole genome shotgun (WGS) entry which is preliminary data.</text>
</comment>
<dbReference type="InterPro" id="IPR009057">
    <property type="entry name" value="Homeodomain-like_sf"/>
</dbReference>
<evidence type="ECO:0000313" key="3">
    <source>
        <dbReference type="Proteomes" id="UP000606274"/>
    </source>
</evidence>
<dbReference type="GO" id="GO:0007129">
    <property type="term" value="P:homologous chromosome pairing at meiosis"/>
    <property type="evidence" value="ECO:0007669"/>
    <property type="project" value="TreeGrafter"/>
</dbReference>
<dbReference type="Proteomes" id="UP000606274">
    <property type="component" value="Unassembled WGS sequence"/>
</dbReference>
<dbReference type="AlphaFoldDB" id="A0A8T0B2F7"/>
<dbReference type="Gene3D" id="1.10.10.60">
    <property type="entry name" value="Homeodomain-like"/>
    <property type="match status" value="1"/>
</dbReference>
<name>A0A8T0B2F7_SILME</name>
<feature type="compositionally biased region" description="Basic and acidic residues" evidence="1">
    <location>
        <begin position="1"/>
        <end position="12"/>
    </location>
</feature>
<dbReference type="PANTHER" id="PTHR14014">
    <property type="entry name" value="TELOMERE REPEATS-BINDING BOUQUET FORMATION PROTEIN 1"/>
    <property type="match status" value="1"/>
</dbReference>
<evidence type="ECO:0000256" key="1">
    <source>
        <dbReference type="SAM" id="MobiDB-lite"/>
    </source>
</evidence>
<protein>
    <recommendedName>
        <fullName evidence="4">Myb-like domain-containing protein</fullName>
    </recommendedName>
</protein>
<dbReference type="EMBL" id="JABFDY010000013">
    <property type="protein sequence ID" value="KAF7699428.1"/>
    <property type="molecule type" value="Genomic_DNA"/>
</dbReference>
<evidence type="ECO:0008006" key="4">
    <source>
        <dbReference type="Google" id="ProtNLM"/>
    </source>
</evidence>
<dbReference type="InterPro" id="IPR042359">
    <property type="entry name" value="TERB1"/>
</dbReference>
<keyword evidence="3" id="KW-1185">Reference proteome</keyword>
<gene>
    <name evidence="2" type="ORF">HF521_004170</name>
</gene>
<dbReference type="PANTHER" id="PTHR14014:SF0">
    <property type="entry name" value="TELOMERE REPEATS-BINDING BOUQUET FORMATION PROTEIN 1"/>
    <property type="match status" value="1"/>
</dbReference>